<organism evidence="1 2">
    <name type="scientific">Gaetbulibacter aquiaggeris</name>
    <dbReference type="NCBI Taxonomy" id="1735373"/>
    <lineage>
        <taxon>Bacteria</taxon>
        <taxon>Pseudomonadati</taxon>
        <taxon>Bacteroidota</taxon>
        <taxon>Flavobacteriia</taxon>
        <taxon>Flavobacteriales</taxon>
        <taxon>Flavobacteriaceae</taxon>
        <taxon>Gaetbulibacter</taxon>
    </lineage>
</organism>
<dbReference type="Gene3D" id="3.40.50.12780">
    <property type="entry name" value="N-terminal domain of ligase-like"/>
    <property type="match status" value="1"/>
</dbReference>
<name>A0ABW7MQW9_9FLAO</name>
<dbReference type="InterPro" id="IPR042099">
    <property type="entry name" value="ANL_N_sf"/>
</dbReference>
<evidence type="ECO:0000313" key="1">
    <source>
        <dbReference type="EMBL" id="MFH6769248.1"/>
    </source>
</evidence>
<accession>A0ABW7MQW9</accession>
<protein>
    <recommendedName>
        <fullName evidence="3">Phenylacetate-CoA ligase</fullName>
    </recommendedName>
</protein>
<dbReference type="RefSeq" id="WP_395438487.1">
    <property type="nucleotide sequence ID" value="NZ_JBAWKC010000003.1"/>
</dbReference>
<proteinExistence type="predicted"/>
<sequence length="466" mass="53316">MAGLTKKLYNNAPYFIKYILLNIKGYLNKKKRFNKDFKRFLKEHLVLWEADLKTVETYQKEKLSLLLSEAFKYSEWYSSIMKQQGITLDAIESNPMEVLIKMPLLLKDDRKNKVDLIVNSSRETVMLNYTSGTSGTPMVDYLDLYSLNQSFAIWYRFHKVIGIKNNCKQVRLSGNLIVSPKTKKPPFWVYNSFNKQLLMSTYHLTDANLSSYIKKLNTFKPSLIDGYPSAIYILSRFIIKNKLVLNFKPDAIAVTAETLYDYQRDIIESAFNCKVFNQYASSEGSPFITECINGNLHLNTDSGVFEFLNMEGGPAKPGDIAKLVVTSFINYKTPLIRYDIGDTILLASENKKCNCECSMPIIEKIIGREDDILWSEEKGFVGRMDTAYKGLTGIKKSQLIQENPNQLIVNIVVDNDFSDDVQKTLIANLKDRLGENINYHVNIVEEIPTGSNGKIDAVKRNFEINI</sequence>
<gene>
    <name evidence="1" type="ORF">V8G56_10910</name>
</gene>
<dbReference type="PANTHER" id="PTHR36932:SF1">
    <property type="entry name" value="CAPSULAR POLYSACCHARIDE BIOSYNTHESIS PROTEIN"/>
    <property type="match status" value="1"/>
</dbReference>
<evidence type="ECO:0008006" key="3">
    <source>
        <dbReference type="Google" id="ProtNLM"/>
    </source>
</evidence>
<reference evidence="1 2" key="1">
    <citation type="submission" date="2024-02" db="EMBL/GenBank/DDBJ databases">
        <title>A Gaetbulibacter species isolated from tidal flats and genomic insights of their niches.</title>
        <authorList>
            <person name="Ye Y."/>
        </authorList>
    </citation>
    <scope>NUCLEOTIDE SEQUENCE [LARGE SCALE GENOMIC DNA]</scope>
    <source>
        <strain evidence="1 2">KEM-8</strain>
    </source>
</reference>
<evidence type="ECO:0000313" key="2">
    <source>
        <dbReference type="Proteomes" id="UP001610104"/>
    </source>
</evidence>
<dbReference type="SUPFAM" id="SSF56801">
    <property type="entry name" value="Acetyl-CoA synthetase-like"/>
    <property type="match status" value="1"/>
</dbReference>
<dbReference type="EMBL" id="JBAWKC010000003">
    <property type="protein sequence ID" value="MFH6769248.1"/>
    <property type="molecule type" value="Genomic_DNA"/>
</dbReference>
<comment type="caution">
    <text evidence="1">The sequence shown here is derived from an EMBL/GenBank/DDBJ whole genome shotgun (WGS) entry which is preliminary data.</text>
</comment>
<dbReference type="InterPro" id="IPR053158">
    <property type="entry name" value="CapK_Type1_Caps_Biosynth"/>
</dbReference>
<dbReference type="Proteomes" id="UP001610104">
    <property type="component" value="Unassembled WGS sequence"/>
</dbReference>
<dbReference type="PANTHER" id="PTHR36932">
    <property type="entry name" value="CAPSULAR POLYSACCHARIDE BIOSYNTHESIS PROTEIN"/>
    <property type="match status" value="1"/>
</dbReference>
<keyword evidence="2" id="KW-1185">Reference proteome</keyword>